<comment type="catalytic activity">
    <reaction evidence="5">
        <text>[(1-&gt;4)-alpha-D-galacturonosyl methyl ester](n) + n H2O = [(1-&gt;4)-alpha-D-galacturonosyl](n) + n methanol + n H(+)</text>
        <dbReference type="Rhea" id="RHEA:22380"/>
        <dbReference type="Rhea" id="RHEA-COMP:14570"/>
        <dbReference type="Rhea" id="RHEA-COMP:14573"/>
        <dbReference type="ChEBI" id="CHEBI:15377"/>
        <dbReference type="ChEBI" id="CHEBI:15378"/>
        <dbReference type="ChEBI" id="CHEBI:17790"/>
        <dbReference type="ChEBI" id="CHEBI:140522"/>
        <dbReference type="ChEBI" id="CHEBI:140523"/>
        <dbReference type="EC" id="3.1.1.11"/>
    </reaction>
</comment>
<feature type="active site" evidence="4">
    <location>
        <position position="193"/>
    </location>
</feature>
<keyword evidence="8" id="KW-1185">Reference proteome</keyword>
<protein>
    <recommendedName>
        <fullName evidence="5">Pectinesterase</fullName>
        <ecNumber evidence="5">3.1.1.11</ecNumber>
    </recommendedName>
</protein>
<feature type="chain" id="PRO_5044966063" description="Pectinesterase" evidence="5">
    <location>
        <begin position="33"/>
        <end position="330"/>
    </location>
</feature>
<evidence type="ECO:0000313" key="8">
    <source>
        <dbReference type="Proteomes" id="UP001501243"/>
    </source>
</evidence>
<dbReference type="InterPro" id="IPR011050">
    <property type="entry name" value="Pectin_lyase_fold/virulence"/>
</dbReference>
<evidence type="ECO:0000256" key="4">
    <source>
        <dbReference type="PROSITE-ProRule" id="PRU10040"/>
    </source>
</evidence>
<proteinExistence type="inferred from homology"/>
<evidence type="ECO:0000256" key="2">
    <source>
        <dbReference type="ARBA" id="ARBA00022801"/>
    </source>
</evidence>
<dbReference type="SUPFAM" id="SSF51126">
    <property type="entry name" value="Pectin lyase-like"/>
    <property type="match status" value="1"/>
</dbReference>
<evidence type="ECO:0000256" key="1">
    <source>
        <dbReference type="ARBA" id="ARBA00008891"/>
    </source>
</evidence>
<dbReference type="Gene3D" id="2.160.20.10">
    <property type="entry name" value="Single-stranded right-handed beta-helix, Pectin lyase-like"/>
    <property type="match status" value="1"/>
</dbReference>
<comment type="caution">
    <text evidence="7">The sequence shown here is derived from an EMBL/GenBank/DDBJ whole genome shotgun (WGS) entry which is preliminary data.</text>
</comment>
<dbReference type="InterPro" id="IPR012334">
    <property type="entry name" value="Pectin_lyas_fold"/>
</dbReference>
<evidence type="ECO:0000256" key="3">
    <source>
        <dbReference type="ARBA" id="ARBA00023085"/>
    </source>
</evidence>
<evidence type="ECO:0000313" key="7">
    <source>
        <dbReference type="EMBL" id="GAA4506987.1"/>
    </source>
</evidence>
<dbReference type="EC" id="3.1.1.11" evidence="5"/>
<dbReference type="InterPro" id="IPR033131">
    <property type="entry name" value="Pectinesterase_Asp_AS"/>
</dbReference>
<name>A0ABP8QQ38_9BACT</name>
<sequence>MTYKNNSHVFSVPVIKSTLSLGLLLAAATAQAQTRRVVVAADGSGDFRTVQAAFDAVPAGNADWFTIVVKPGTYKEKLTLAAEKTHVRLVGEDAARTILTFDNYNQRIDPTTGKNFGTTGSASIHLYANDFAAENITFANSAGPVGQAVAAWVAGDRSSFRHCRFLGFQDTLYTYGYGSRQLYDDCYIEGTVDFIFGSSTAWFENCHVVGKTGGFFTAASTPDTTRYGYVFHRCRLDGTAPAGSFYLGRPWRPYAKTVYLECQLGALVRPEGWDEWGKESNKQTAYYAEYKSSGPGAQPAARVPWSHQLTKAEAQTYTQAAVLRGWQPPK</sequence>
<feature type="signal peptide" evidence="5">
    <location>
        <begin position="1"/>
        <end position="32"/>
    </location>
</feature>
<dbReference type="PROSITE" id="PS00800">
    <property type="entry name" value="PECTINESTERASE_1"/>
    <property type="match status" value="1"/>
</dbReference>
<dbReference type="PROSITE" id="PS00503">
    <property type="entry name" value="PECTINESTERASE_2"/>
    <property type="match status" value="1"/>
</dbReference>
<reference evidence="8" key="1">
    <citation type="journal article" date="2019" name="Int. J. Syst. Evol. Microbiol.">
        <title>The Global Catalogue of Microorganisms (GCM) 10K type strain sequencing project: providing services to taxonomists for standard genome sequencing and annotation.</title>
        <authorList>
            <consortium name="The Broad Institute Genomics Platform"/>
            <consortium name="The Broad Institute Genome Sequencing Center for Infectious Disease"/>
            <person name="Wu L."/>
            <person name="Ma J."/>
        </authorList>
    </citation>
    <scope>NUCLEOTIDE SEQUENCE [LARGE SCALE GENOMIC DNA]</scope>
    <source>
        <strain evidence="8">JCM 17841</strain>
    </source>
</reference>
<dbReference type="Pfam" id="PF01095">
    <property type="entry name" value="Pectinesterase"/>
    <property type="match status" value="1"/>
</dbReference>
<evidence type="ECO:0000256" key="5">
    <source>
        <dbReference type="RuleBase" id="RU000589"/>
    </source>
</evidence>
<dbReference type="EMBL" id="BAABGQ010000011">
    <property type="protein sequence ID" value="GAA4506987.1"/>
    <property type="molecule type" value="Genomic_DNA"/>
</dbReference>
<accession>A0ABP8QQ38</accession>
<evidence type="ECO:0000259" key="6">
    <source>
        <dbReference type="Pfam" id="PF01095"/>
    </source>
</evidence>
<keyword evidence="3 5" id="KW-0063">Aspartyl esterase</keyword>
<comment type="similarity">
    <text evidence="1">Belongs to the pectinesterase family.</text>
</comment>
<feature type="domain" description="Pectinesterase catalytic" evidence="6">
    <location>
        <begin position="37"/>
        <end position="325"/>
    </location>
</feature>
<dbReference type="InterPro" id="IPR018040">
    <property type="entry name" value="Pectinesterase_Tyr_AS"/>
</dbReference>
<keyword evidence="2 5" id="KW-0378">Hydrolase</keyword>
<dbReference type="InterPro" id="IPR000070">
    <property type="entry name" value="Pectinesterase_cat"/>
</dbReference>
<organism evidence="7 8">
    <name type="scientific">Hymenobacter ginsengisoli</name>
    <dbReference type="NCBI Taxonomy" id="1051626"/>
    <lineage>
        <taxon>Bacteria</taxon>
        <taxon>Pseudomonadati</taxon>
        <taxon>Bacteroidota</taxon>
        <taxon>Cytophagia</taxon>
        <taxon>Cytophagales</taxon>
        <taxon>Hymenobacteraceae</taxon>
        <taxon>Hymenobacter</taxon>
    </lineage>
</organism>
<dbReference type="PANTHER" id="PTHR31321:SF57">
    <property type="entry name" value="PECTINESTERASE 53-RELATED"/>
    <property type="match status" value="1"/>
</dbReference>
<dbReference type="Proteomes" id="UP001501243">
    <property type="component" value="Unassembled WGS sequence"/>
</dbReference>
<gene>
    <name evidence="7" type="ORF">GCM10023172_36900</name>
</gene>
<comment type="pathway">
    <text evidence="5">Glycan metabolism; pectin degradation; 2-dehydro-3-deoxy-D-gluconate from pectin: step 1/5.</text>
</comment>
<keyword evidence="5" id="KW-0732">Signal</keyword>
<dbReference type="PANTHER" id="PTHR31321">
    <property type="entry name" value="ACYL-COA THIOESTER HYDROLASE YBHC-RELATED"/>
    <property type="match status" value="1"/>
</dbReference>